<dbReference type="AlphaFoldDB" id="A0A177EAC7"/>
<sequence length="240" mass="27528">MKVIFAIGRPIRLSAGFLEPEEKGELLMKEEVDLDEGVSGKSLFDFNDYFEEFGIDFDSLEDFEGKGILGLDIDILKRQAVYLPFRLPKKGDLLLFKRFLISDEEFGAKFIFPYEDVETSRLIPLVFDFGDFCGAESLLVGFFYVKDGENLDSVREFLNVELKKVPRGKEPLFLKELEAALTEGRIPFGSKIPGSLSFHPAVPLEAEFEEHYEALIVENRREEIECYSLEIKTEREIIEV</sequence>
<dbReference type="EMBL" id="LSFI01000010">
    <property type="protein sequence ID" value="OAG28152.1"/>
    <property type="molecule type" value="Genomic_DNA"/>
</dbReference>
<dbReference type="Proteomes" id="UP000076964">
    <property type="component" value="Unassembled WGS sequence"/>
</dbReference>
<gene>
    <name evidence="1" type="ORF">TH606_03160</name>
</gene>
<organism evidence="1 2">
    <name type="scientific">Thermodesulfatator autotrophicus</name>
    <dbReference type="NCBI Taxonomy" id="1795632"/>
    <lineage>
        <taxon>Bacteria</taxon>
        <taxon>Pseudomonadati</taxon>
        <taxon>Thermodesulfobacteriota</taxon>
        <taxon>Thermodesulfobacteria</taxon>
        <taxon>Thermodesulfobacteriales</taxon>
        <taxon>Thermodesulfatatoraceae</taxon>
        <taxon>Thermodesulfatator</taxon>
    </lineage>
</organism>
<reference evidence="1 2" key="1">
    <citation type="submission" date="2016-02" db="EMBL/GenBank/DDBJ databases">
        <title>Draft genome sequence of Thermodesulfatator sp. S606.</title>
        <authorList>
            <person name="Lai Q."/>
            <person name="Cao J."/>
            <person name="Dupont S."/>
            <person name="Shao Z."/>
            <person name="Jebbar M."/>
            <person name="Alain K."/>
        </authorList>
    </citation>
    <scope>NUCLEOTIDE SEQUENCE [LARGE SCALE GENOMIC DNA]</scope>
    <source>
        <strain evidence="1 2">S606</strain>
    </source>
</reference>
<keyword evidence="2" id="KW-1185">Reference proteome</keyword>
<accession>A0A177EAC7</accession>
<evidence type="ECO:0000313" key="2">
    <source>
        <dbReference type="Proteomes" id="UP000076964"/>
    </source>
</evidence>
<evidence type="ECO:0000313" key="1">
    <source>
        <dbReference type="EMBL" id="OAG28152.1"/>
    </source>
</evidence>
<protein>
    <submittedName>
        <fullName evidence="1">Uncharacterized protein</fullName>
    </submittedName>
</protein>
<comment type="caution">
    <text evidence="1">The sequence shown here is derived from an EMBL/GenBank/DDBJ whole genome shotgun (WGS) entry which is preliminary data.</text>
</comment>
<dbReference type="OrthoDB" id="9782574at2"/>
<dbReference type="RefSeq" id="WP_068541248.1">
    <property type="nucleotide sequence ID" value="NZ_LSFI01000010.1"/>
</dbReference>
<proteinExistence type="predicted"/>
<name>A0A177EAC7_9BACT</name>
<dbReference type="STRING" id="1795632.TH606_03160"/>